<name>C6E131_GEOSM</name>
<gene>
    <name evidence="1" type="ordered locus">GM21_0797</name>
</gene>
<dbReference type="KEGG" id="gem:GM21_0797"/>
<evidence type="ECO:0000313" key="1">
    <source>
        <dbReference type="EMBL" id="ACT16871.1"/>
    </source>
</evidence>
<reference evidence="1" key="1">
    <citation type="submission" date="2009-07" db="EMBL/GenBank/DDBJ databases">
        <title>Complete sequence of Geobacter sp. M21.</title>
        <authorList>
            <consortium name="US DOE Joint Genome Institute"/>
            <person name="Lucas S."/>
            <person name="Copeland A."/>
            <person name="Lapidus A."/>
            <person name="Glavina del Rio T."/>
            <person name="Dalin E."/>
            <person name="Tice H."/>
            <person name="Bruce D."/>
            <person name="Goodwin L."/>
            <person name="Pitluck S."/>
            <person name="Saunders E."/>
            <person name="Brettin T."/>
            <person name="Detter J.C."/>
            <person name="Han C."/>
            <person name="Larimer F."/>
            <person name="Land M."/>
            <person name="Hauser L."/>
            <person name="Kyrpides N."/>
            <person name="Ovchinnikova G."/>
            <person name="Lovley D."/>
        </authorList>
    </citation>
    <scope>NUCLEOTIDE SEQUENCE [LARGE SCALE GENOMIC DNA]</scope>
    <source>
        <strain evidence="1">M21</strain>
    </source>
</reference>
<accession>C6E131</accession>
<dbReference type="InterPro" id="IPR010260">
    <property type="entry name" value="AlpA"/>
</dbReference>
<sequence length="64" mass="7814">MRRATPKENEIIRPRDLPQLTGLSRTTIWRLEKAKEFVQRIRLTRHSIGYRRVDIERWLEARAE</sequence>
<dbReference type="AlphaFoldDB" id="C6E131"/>
<dbReference type="HOGENOM" id="CLU_140176_15_3_7"/>
<dbReference type="EMBL" id="CP001661">
    <property type="protein sequence ID" value="ACT16871.1"/>
    <property type="molecule type" value="Genomic_DNA"/>
</dbReference>
<dbReference type="Pfam" id="PF05930">
    <property type="entry name" value="Phage_AlpA"/>
    <property type="match status" value="1"/>
</dbReference>
<organism evidence="1">
    <name type="scientific">Geobacter sp. (strain M21)</name>
    <dbReference type="NCBI Taxonomy" id="443144"/>
    <lineage>
        <taxon>Bacteria</taxon>
        <taxon>Pseudomonadati</taxon>
        <taxon>Thermodesulfobacteriota</taxon>
        <taxon>Desulfuromonadia</taxon>
        <taxon>Geobacterales</taxon>
        <taxon>Geobacteraceae</taxon>
        <taxon>Geobacter</taxon>
    </lineage>
</organism>
<proteinExistence type="predicted"/>
<protein>
    <submittedName>
        <fullName evidence="1">Phage transcriptional regulator, AlpA</fullName>
    </submittedName>
</protein>